<dbReference type="Pfam" id="PF13560">
    <property type="entry name" value="HTH_31"/>
    <property type="match status" value="1"/>
</dbReference>
<dbReference type="PROSITE" id="PS50943">
    <property type="entry name" value="HTH_CROC1"/>
    <property type="match status" value="1"/>
</dbReference>
<dbReference type="GO" id="GO:0003677">
    <property type="term" value="F:DNA binding"/>
    <property type="evidence" value="ECO:0007669"/>
    <property type="project" value="InterPro"/>
</dbReference>
<feature type="domain" description="HTH cro/C1-type" evidence="1">
    <location>
        <begin position="10"/>
        <end position="45"/>
    </location>
</feature>
<dbReference type="AlphaFoldDB" id="A0A6M3IMG0"/>
<protein>
    <submittedName>
        <fullName evidence="2">Putative DNA binding, helix-turn-helix domain containing protein</fullName>
    </submittedName>
</protein>
<evidence type="ECO:0000259" key="1">
    <source>
        <dbReference type="PROSITE" id="PS50943"/>
    </source>
</evidence>
<dbReference type="SMART" id="SM00530">
    <property type="entry name" value="HTH_XRE"/>
    <property type="match status" value="1"/>
</dbReference>
<dbReference type="InterPro" id="IPR001387">
    <property type="entry name" value="Cro/C1-type_HTH"/>
</dbReference>
<dbReference type="EMBL" id="MT141285">
    <property type="protein sequence ID" value="QJA57652.1"/>
    <property type="molecule type" value="Genomic_DNA"/>
</dbReference>
<dbReference type="InterPro" id="IPR010982">
    <property type="entry name" value="Lambda_DNA-bd_dom_sf"/>
</dbReference>
<accession>A0A6M3IMG0</accession>
<proteinExistence type="predicted"/>
<dbReference type="CDD" id="cd00093">
    <property type="entry name" value="HTH_XRE"/>
    <property type="match status" value="1"/>
</dbReference>
<name>A0A6M3IMG0_9ZZZZ</name>
<evidence type="ECO:0000313" key="2">
    <source>
        <dbReference type="EMBL" id="QJA57652.1"/>
    </source>
</evidence>
<organism evidence="2">
    <name type="scientific">viral metagenome</name>
    <dbReference type="NCBI Taxonomy" id="1070528"/>
    <lineage>
        <taxon>unclassified sequences</taxon>
        <taxon>metagenomes</taxon>
        <taxon>organismal metagenomes</taxon>
    </lineage>
</organism>
<dbReference type="SUPFAM" id="SSF47413">
    <property type="entry name" value="lambda repressor-like DNA-binding domains"/>
    <property type="match status" value="1"/>
</dbReference>
<reference evidence="2" key="1">
    <citation type="submission" date="2020-03" db="EMBL/GenBank/DDBJ databases">
        <title>The deep terrestrial virosphere.</title>
        <authorList>
            <person name="Holmfeldt K."/>
            <person name="Nilsson E."/>
            <person name="Simone D."/>
            <person name="Lopez-Fernandez M."/>
            <person name="Wu X."/>
            <person name="de Brujin I."/>
            <person name="Lundin D."/>
            <person name="Andersson A."/>
            <person name="Bertilsson S."/>
            <person name="Dopson M."/>
        </authorList>
    </citation>
    <scope>NUCLEOTIDE SEQUENCE</scope>
    <source>
        <strain evidence="2">MM415B01611</strain>
    </source>
</reference>
<dbReference type="Gene3D" id="1.10.260.40">
    <property type="entry name" value="lambda repressor-like DNA-binding domains"/>
    <property type="match status" value="1"/>
</dbReference>
<gene>
    <name evidence="2" type="ORF">MM415B01611_0015</name>
</gene>
<sequence length="72" mass="8425">MELPTIGQRLRAWRTASGLSQYEASQVFGCTPDAYSKWERDEVAPRGRDFKYARAVERVLQRYENQATVEER</sequence>